<protein>
    <submittedName>
        <fullName evidence="1">Uncharacterized protein</fullName>
    </submittedName>
</protein>
<dbReference type="EMBL" id="CP066744">
    <property type="protein sequence ID" value="QQK07263.1"/>
    <property type="molecule type" value="Genomic_DNA"/>
</dbReference>
<reference evidence="1 2" key="1">
    <citation type="journal article" date="2022" name="Int. J. Syst. Evol. Microbiol.">
        <title>Miniphocaeibacter halophilus sp. nov., an ammonium-tolerant acetate-producing bacterium isolated from a biogas system.</title>
        <authorList>
            <person name="Schnurer A."/>
            <person name="Singh A."/>
            <person name="Bi S."/>
            <person name="Qiao W."/>
            <person name="Westerholm M."/>
        </authorList>
    </citation>
    <scope>NUCLEOTIDE SEQUENCE [LARGE SCALE GENOMIC DNA]</scope>
    <source>
        <strain evidence="1 2">AMB_01</strain>
    </source>
</reference>
<sequence length="166" mass="19165">MSNRKLTFLSLLSAATIAGRIFFQFLPNIQPVTTIIIFTAIYFSFIDAILVNTLVIFISNLYLGFGIWTIYQIICYTVIILIAVILKKFNNFKKSILLQAIYSFFSGFIFGLVYSLLISSMFSNFKSYWVYLLADMPFNLLHAIGNIVIYLIIVPILLKIIKKYFY</sequence>
<dbReference type="Proteomes" id="UP000595814">
    <property type="component" value="Chromosome"/>
</dbReference>
<name>A0AC61MSH8_9FIRM</name>
<accession>A0AC61MSH8</accession>
<gene>
    <name evidence="1" type="ORF">JFY71_08030</name>
</gene>
<organism evidence="1 2">
    <name type="scientific">Miniphocaeibacter halophilus</name>
    <dbReference type="NCBI Taxonomy" id="2931922"/>
    <lineage>
        <taxon>Bacteria</taxon>
        <taxon>Bacillati</taxon>
        <taxon>Bacillota</taxon>
        <taxon>Tissierellia</taxon>
        <taxon>Tissierellales</taxon>
        <taxon>Peptoniphilaceae</taxon>
        <taxon>Miniphocaeibacter</taxon>
    </lineage>
</organism>
<proteinExistence type="predicted"/>
<evidence type="ECO:0000313" key="2">
    <source>
        <dbReference type="Proteomes" id="UP000595814"/>
    </source>
</evidence>
<evidence type="ECO:0000313" key="1">
    <source>
        <dbReference type="EMBL" id="QQK07263.1"/>
    </source>
</evidence>
<keyword evidence="2" id="KW-1185">Reference proteome</keyword>